<dbReference type="EMBL" id="JANAKD010000491">
    <property type="protein sequence ID" value="KAJ3493401.1"/>
    <property type="molecule type" value="Genomic_DNA"/>
</dbReference>
<comment type="caution">
    <text evidence="1">The sequence shown here is derived from an EMBL/GenBank/DDBJ whole genome shotgun (WGS) entry which is preliminary data.</text>
</comment>
<keyword evidence="2" id="KW-1185">Reference proteome</keyword>
<organism evidence="1 2">
    <name type="scientific">Lecanicillium saksenae</name>
    <dbReference type="NCBI Taxonomy" id="468837"/>
    <lineage>
        <taxon>Eukaryota</taxon>
        <taxon>Fungi</taxon>
        <taxon>Dikarya</taxon>
        <taxon>Ascomycota</taxon>
        <taxon>Pezizomycotina</taxon>
        <taxon>Sordariomycetes</taxon>
        <taxon>Hypocreomycetidae</taxon>
        <taxon>Hypocreales</taxon>
        <taxon>Cordycipitaceae</taxon>
        <taxon>Lecanicillium</taxon>
    </lineage>
</organism>
<sequence>MAAARAMLDETHDELPVQVNDSNSYTLGRIKEHNIVIACLPIAQYGTNNAANVLTNLIRTFSSIRLALMVGVGGGVPTRVDVRLGDVIVGTRVLQHDLGKLTGDTHIRTTAVPRVLHPSVGTAVLNLRSKHELEPCRIPNIFRERLQQYSEYSRPSLPDRLFQPSYPHKSPGLGCEECDLSQLLPRSIRTSDDPIIHYGTIASGNQVLRHSSARDELAQKLDIICFEMEAAGLMDFMPCLPIRGVCDYSDSHKTKEWQAYAAATAAAYAREFLDFLPAAEVVQNVSRKRQGCHFMVPFGRNKDFIGRESIITQLLAMILPSADQEDCQRVVVEGLGGVGKTQIALEAIFRLRRTHPDCSVFWVPAVDNTSIEISYREIGQRLKVPGIEEDNADVGLLVKAALSETASNWLLVLDNVDDTQLLSGTLNSVPLHYYLPFSYKGSILIITRNHQVAIGLDVSPQNTFRVGEMDRDEALQMLRQTIGESSQAYDDSNANTLLDLLADLPLAVKQAASYIAKTGTSVGRYTKHCQSSDRTLIKLLSKGFEDRNRYKTLNPVAVTWLISFEEIIRERYAGQYLVSMCFFAEKDIPNDLLPRVNMDDIDEEIERDEALGLLKAYSFISEHRQSNSFNMHRLVRLALRNWLEVEHKLRQYSNITIQWLATVFPSPSYTNRDIWLKYLPHTRSALTFSETIDKNDATGGLLFKMGTCFRLLGKYKDAERFYYESVQLRSAVMGMEHPTSLDSLNSLANVLQHQGRDWEAERTHRRTWELRRKALGPEHPDTISSMNNLALSLVREARPREAERLLRQALDFRAAVLGEEHGDTLATMSNLALVLESNGSYEEALDIYQQTAELMEKTHGKEHSSTLICRNNLGNVLQRLGRHSQSEETHRQTLQLRQKVLGDEHPDTFASMSNLALLLVHLERFDEGQKLHEETLKRRQMVLGKEHPDTLAIVIGESASLEDGGAAFATFATAIAPPVMPPMFQSATDEKSSRATCHPLSVPTHSEPVPPRSSTLKSSSSAGKRRALLVGINYTGQPGELHGCIDDVRNMTAYLIDDLGCKREDMVILTDDQQNRMSQPTKQNILRSMRWLVRDAEPHDSLFFHYSGRGGQNKDDELDGLNEVIYPIDFQQHGHITDDEMHEIMVKPLCAKVRLTVIFDSCHFSAPLDLPYTYSTQGILKEPNLAKEAGQCLLGLIALDSDGDISSTSLVKRLRNLFRRPTARDKADDPAVPAKTSPANVFMFSASGDQRTSATLLNSLATCTMSSAFITALKKKPDQNYAQLLVSIRDQFEPRYTQRPQVSCSHPLDANQLFTL</sequence>
<evidence type="ECO:0000313" key="1">
    <source>
        <dbReference type="EMBL" id="KAJ3493401.1"/>
    </source>
</evidence>
<evidence type="ECO:0000313" key="2">
    <source>
        <dbReference type="Proteomes" id="UP001148737"/>
    </source>
</evidence>
<protein>
    <submittedName>
        <fullName evidence="1">Uncharacterized protein</fullName>
    </submittedName>
</protein>
<reference evidence="1" key="1">
    <citation type="submission" date="2022-07" db="EMBL/GenBank/DDBJ databases">
        <title>Genome Sequence of Lecanicillium saksenae.</title>
        <authorList>
            <person name="Buettner E."/>
        </authorList>
    </citation>
    <scope>NUCLEOTIDE SEQUENCE</scope>
    <source>
        <strain evidence="1">VT-O1</strain>
    </source>
</reference>
<proteinExistence type="predicted"/>
<dbReference type="Proteomes" id="UP001148737">
    <property type="component" value="Unassembled WGS sequence"/>
</dbReference>
<gene>
    <name evidence="1" type="ORF">NLG97_g4753</name>
</gene>
<name>A0ACC1QWZ7_9HYPO</name>
<accession>A0ACC1QWZ7</accession>